<feature type="region of interest" description="Disordered" evidence="1">
    <location>
        <begin position="174"/>
        <end position="225"/>
    </location>
</feature>
<dbReference type="STRING" id="1121927.GOHSU_18_00860"/>
<feature type="compositionally biased region" description="Low complexity" evidence="1">
    <location>
        <begin position="187"/>
        <end position="205"/>
    </location>
</feature>
<dbReference type="EMBL" id="BANT01000018">
    <property type="protein sequence ID" value="GAC57331.1"/>
    <property type="molecule type" value="Genomic_DNA"/>
</dbReference>
<dbReference type="InterPro" id="IPR057446">
    <property type="entry name" value="PH_bac"/>
</dbReference>
<evidence type="ECO:0000259" key="2">
    <source>
        <dbReference type="Pfam" id="PF25362"/>
    </source>
</evidence>
<dbReference type="eggNOG" id="COG0505">
    <property type="taxonomic scope" value="Bacteria"/>
</dbReference>
<comment type="caution">
    <text evidence="3">The sequence shown here is derived from an EMBL/GenBank/DDBJ whole genome shotgun (WGS) entry which is preliminary data.</text>
</comment>
<evidence type="ECO:0000256" key="1">
    <source>
        <dbReference type="SAM" id="MobiDB-lite"/>
    </source>
</evidence>
<accession>L7L994</accession>
<keyword evidence="4" id="KW-1185">Reference proteome</keyword>
<dbReference type="RefSeq" id="WP_005939245.1">
    <property type="nucleotide sequence ID" value="NZ_ATVK01000048.1"/>
</dbReference>
<evidence type="ECO:0000313" key="4">
    <source>
        <dbReference type="Proteomes" id="UP000053405"/>
    </source>
</evidence>
<feature type="domain" description="PH" evidence="2">
    <location>
        <begin position="40"/>
        <end position="162"/>
    </location>
</feature>
<proteinExistence type="predicted"/>
<dbReference type="Pfam" id="PF25362">
    <property type="entry name" value="bPH_11"/>
    <property type="match status" value="1"/>
</dbReference>
<gene>
    <name evidence="3" type="ORF">GOHSU_18_00860</name>
</gene>
<dbReference type="Proteomes" id="UP000053405">
    <property type="component" value="Unassembled WGS sequence"/>
</dbReference>
<dbReference type="AlphaFoldDB" id="L7L994"/>
<name>L7L994_9ACTN</name>
<feature type="compositionally biased region" description="Acidic residues" evidence="1">
    <location>
        <begin position="177"/>
        <end position="186"/>
    </location>
</feature>
<feature type="compositionally biased region" description="Polar residues" evidence="1">
    <location>
        <begin position="206"/>
        <end position="218"/>
    </location>
</feature>
<protein>
    <recommendedName>
        <fullName evidence="2">PH domain-containing protein</fullName>
    </recommendedName>
</protein>
<reference evidence="3 4" key="1">
    <citation type="submission" date="2012-12" db="EMBL/GenBank/DDBJ databases">
        <title>Whole genome shotgun sequence of Gordonia hirsuta NBRC 16056.</title>
        <authorList>
            <person name="Isaki-Nakamura S."/>
            <person name="Hosoyama A."/>
            <person name="Tsuchikane K."/>
            <person name="Katsumata H."/>
            <person name="Baba S."/>
            <person name="Yamazaki S."/>
            <person name="Fujita N."/>
        </authorList>
    </citation>
    <scope>NUCLEOTIDE SEQUENCE [LARGE SCALE GENOMIC DNA]</scope>
    <source>
        <strain evidence="3 4">NBRC 16056</strain>
    </source>
</reference>
<sequence>MNSWLPDVILVVCALLLWLGLVSLALRGWRRRGRAQAEQLGEFPSVPAGLGAPLTGPDTGVYVGSTLAPRWATRVAVADFGDRAETVFSRYAEGILLQRAGSSDIWIPQEAITAVRTENRLAGKVMTRDGLLVIRWILPSGTELDSGIRADDKTVYPSWTEPYRAITERTLAAFEAADSESADSESADSPPADSTSPDAGPAAASTGEQTRSETNTSTETKRKQS</sequence>
<evidence type="ECO:0000313" key="3">
    <source>
        <dbReference type="EMBL" id="GAC57331.1"/>
    </source>
</evidence>
<organism evidence="3 4">
    <name type="scientific">Gordonia hirsuta DSM 44140 = NBRC 16056</name>
    <dbReference type="NCBI Taxonomy" id="1121927"/>
    <lineage>
        <taxon>Bacteria</taxon>
        <taxon>Bacillati</taxon>
        <taxon>Actinomycetota</taxon>
        <taxon>Actinomycetes</taxon>
        <taxon>Mycobacteriales</taxon>
        <taxon>Gordoniaceae</taxon>
        <taxon>Gordonia</taxon>
    </lineage>
</organism>